<organism evidence="1 2">
    <name type="scientific">Cetraspora pellucida</name>
    <dbReference type="NCBI Taxonomy" id="1433469"/>
    <lineage>
        <taxon>Eukaryota</taxon>
        <taxon>Fungi</taxon>
        <taxon>Fungi incertae sedis</taxon>
        <taxon>Mucoromycota</taxon>
        <taxon>Glomeromycotina</taxon>
        <taxon>Glomeromycetes</taxon>
        <taxon>Diversisporales</taxon>
        <taxon>Gigasporaceae</taxon>
        <taxon>Cetraspora</taxon>
    </lineage>
</organism>
<accession>A0ACA9R426</accession>
<gene>
    <name evidence="1" type="ORF">SPELUC_LOCUS16057</name>
</gene>
<comment type="caution">
    <text evidence="1">The sequence shown here is derived from an EMBL/GenBank/DDBJ whole genome shotgun (WGS) entry which is preliminary data.</text>
</comment>
<evidence type="ECO:0000313" key="1">
    <source>
        <dbReference type="EMBL" id="CAG8775898.1"/>
    </source>
</evidence>
<feature type="non-terminal residue" evidence="1">
    <location>
        <position position="76"/>
    </location>
</feature>
<evidence type="ECO:0000313" key="2">
    <source>
        <dbReference type="Proteomes" id="UP000789366"/>
    </source>
</evidence>
<reference evidence="1" key="1">
    <citation type="submission" date="2021-06" db="EMBL/GenBank/DDBJ databases">
        <authorList>
            <person name="Kallberg Y."/>
            <person name="Tangrot J."/>
            <person name="Rosling A."/>
        </authorList>
    </citation>
    <scope>NUCLEOTIDE SEQUENCE</scope>
    <source>
        <strain evidence="1">28 12/20/2015</strain>
    </source>
</reference>
<proteinExistence type="predicted"/>
<name>A0ACA9R426_9GLOM</name>
<dbReference type="Proteomes" id="UP000789366">
    <property type="component" value="Unassembled WGS sequence"/>
</dbReference>
<feature type="non-terminal residue" evidence="1">
    <location>
        <position position="1"/>
    </location>
</feature>
<dbReference type="EMBL" id="CAJVPW010057074">
    <property type="protein sequence ID" value="CAG8775898.1"/>
    <property type="molecule type" value="Genomic_DNA"/>
</dbReference>
<protein>
    <submittedName>
        <fullName evidence="1">5876_t:CDS:1</fullName>
    </submittedName>
</protein>
<sequence length="76" mass="8730">LINRDMSLNRSNLPKNILATSLIGTTHLPPILEILKILMDRGYTATLISPGNYTAQSIHYRSIPQVIFENEYFDRR</sequence>
<keyword evidence="2" id="KW-1185">Reference proteome</keyword>